<dbReference type="Proteomes" id="UP001284033">
    <property type="component" value="Unassembled WGS sequence"/>
</dbReference>
<dbReference type="AlphaFoldDB" id="A0AAP6HF51"/>
<sequence length="81" mass="8909">MKKLFFVATLLVAGVMSAKTGVVKPVEKQNVTKDIKGIKKAMATFPVRTSCGNTYMVTFPDSWSLEKISTWVMGFDAGDCR</sequence>
<accession>A0AAP6HF51</accession>
<proteinExistence type="predicted"/>
<evidence type="ECO:0000313" key="2">
    <source>
        <dbReference type="EMBL" id="MDY3511745.1"/>
    </source>
</evidence>
<protein>
    <submittedName>
        <fullName evidence="2">Uncharacterized protein</fullName>
    </submittedName>
</protein>
<comment type="caution">
    <text evidence="2">The sequence shown here is derived from an EMBL/GenBank/DDBJ whole genome shotgun (WGS) entry which is preliminary data.</text>
</comment>
<gene>
    <name evidence="2" type="ORF">PG303_00760</name>
</gene>
<evidence type="ECO:0000256" key="1">
    <source>
        <dbReference type="SAM" id="SignalP"/>
    </source>
</evidence>
<evidence type="ECO:0000313" key="3">
    <source>
        <dbReference type="Proteomes" id="UP001284033"/>
    </source>
</evidence>
<dbReference type="EMBL" id="JAQZHK010000001">
    <property type="protein sequence ID" value="MDY3511745.1"/>
    <property type="molecule type" value="Genomic_DNA"/>
</dbReference>
<organism evidence="2 3">
    <name type="scientific">Riemerella anatipestifer</name>
    <name type="common">Moraxella anatipestifer</name>
    <dbReference type="NCBI Taxonomy" id="34085"/>
    <lineage>
        <taxon>Bacteria</taxon>
        <taxon>Pseudomonadati</taxon>
        <taxon>Bacteroidota</taxon>
        <taxon>Flavobacteriia</taxon>
        <taxon>Flavobacteriales</taxon>
        <taxon>Weeksellaceae</taxon>
        <taxon>Riemerella</taxon>
    </lineage>
</organism>
<dbReference type="RefSeq" id="WP_004916460.1">
    <property type="nucleotide sequence ID" value="NZ_CP031845.1"/>
</dbReference>
<feature type="signal peptide" evidence="1">
    <location>
        <begin position="1"/>
        <end position="18"/>
    </location>
</feature>
<reference evidence="2" key="1">
    <citation type="submission" date="2023-01" db="EMBL/GenBank/DDBJ databases">
        <title>Genome-based studies on antimicrobial resistance profiles of Riemerella anatipestifer in China, 1994 to 2021.</title>
        <authorList>
            <person name="Yang Z."/>
            <person name="Zhu D."/>
        </authorList>
    </citation>
    <scope>NUCLEOTIDE SEQUENCE</scope>
    <source>
        <strain evidence="2">RCAD1218</strain>
    </source>
</reference>
<keyword evidence="1" id="KW-0732">Signal</keyword>
<name>A0AAP6HF51_RIEAN</name>
<feature type="chain" id="PRO_5042972610" evidence="1">
    <location>
        <begin position="19"/>
        <end position="81"/>
    </location>
</feature>